<keyword evidence="12" id="KW-1185">Reference proteome</keyword>
<dbReference type="GO" id="GO:0008810">
    <property type="term" value="F:cellulase activity"/>
    <property type="evidence" value="ECO:0007669"/>
    <property type="project" value="UniProtKB-EC"/>
</dbReference>
<keyword evidence="5" id="KW-0677">Repeat</keyword>
<evidence type="ECO:0000256" key="3">
    <source>
        <dbReference type="ARBA" id="ARBA00012601"/>
    </source>
</evidence>
<reference evidence="11 12" key="2">
    <citation type="submission" date="2016-08" db="EMBL/GenBank/DDBJ databases">
        <title>Pervasive Adenine N6-methylation of Active Genes in Fungi.</title>
        <authorList>
            <consortium name="DOE Joint Genome Institute"/>
            <person name="Mondo S.J."/>
            <person name="Dannebaum R.O."/>
            <person name="Kuo R.C."/>
            <person name="Labutti K."/>
            <person name="Haridas S."/>
            <person name="Kuo A."/>
            <person name="Salamov A."/>
            <person name="Ahrendt S.R."/>
            <person name="Lipzen A."/>
            <person name="Sullivan W."/>
            <person name="Andreopoulos W.B."/>
            <person name="Clum A."/>
            <person name="Lindquist E."/>
            <person name="Daum C."/>
            <person name="Ramamoorthy G.K."/>
            <person name="Gryganskyi A."/>
            <person name="Culley D."/>
            <person name="Magnuson J.K."/>
            <person name="James T.Y."/>
            <person name="O'Malley M.A."/>
            <person name="Stajich J.E."/>
            <person name="Spatafora J.W."/>
            <person name="Visel A."/>
            <person name="Grigoriev I.V."/>
        </authorList>
    </citation>
    <scope>NUCLEOTIDE SEQUENCE [LARGE SCALE GENOMIC DNA]</scope>
    <source>
        <strain evidence="12">finn</strain>
    </source>
</reference>
<dbReference type="InterPro" id="IPR002883">
    <property type="entry name" value="CBM10/Dockerin_dom"/>
</dbReference>
<evidence type="ECO:0000256" key="8">
    <source>
        <dbReference type="RuleBase" id="RU361153"/>
    </source>
</evidence>
<protein>
    <recommendedName>
        <fullName evidence="3">cellulase</fullName>
        <ecNumber evidence="3">3.2.1.4</ecNumber>
    </recommendedName>
</protein>
<keyword evidence="4 9" id="KW-0732">Signal</keyword>
<name>A0A1Y1UU76_9FUNG</name>
<sequence>MKFYNIFTIFLSIIGLVFSKNQFTGVNESGAEFGQGEYPGTYNKHYIYPDIKAIQTTIDQGMNVFRVGFAWERLQRSLNADFDATELGRLDEVITYITKAGAVAILNPHNFARYKNAVIGTSQVPNSAFSDLWKRLAQKYKSNEKVWFGLVNEPHDMPTAQWFAAARDAVDAIRATGANNNVLVPGNAYTGAWNWKQTFYGEANSAVALRYFSSKDKNIIFEVHQYFDSDYSGTHEQCVQRPCNKLFVDFVEWLKANNLKGFIGELGAAINNECKACVEEAITYLEQNSENVVGWAWWAAGPWWGSYMYSLEPKGDKFPMQMTWLKPHLNGPSSLTNVPTFNFDDMAPNGFPYCEYCEIGATGGDGSLWGWENEQSCVVDYSHCKNEKPVTKTTIKTTTTVKTTTTTNSSQTSNNSCFSINLGYKCCNGCEVVYTDNDGKWGVENNEWCGIKYTCKYNECWSQKLGYPCCQYTNEIYYTDNDGKWGVEDGNWCGLY</sequence>
<dbReference type="InterPro" id="IPR009034">
    <property type="entry name" value="Dockerin_dom_fun_sf"/>
</dbReference>
<evidence type="ECO:0000259" key="10">
    <source>
        <dbReference type="PROSITE" id="PS51763"/>
    </source>
</evidence>
<dbReference type="Proteomes" id="UP000193719">
    <property type="component" value="Unassembled WGS sequence"/>
</dbReference>
<keyword evidence="7 8" id="KW-0326">Glycosidase</keyword>
<accession>A0A1Y1UU76</accession>
<dbReference type="EMBL" id="MCFH01000086">
    <property type="protein sequence ID" value="ORX41493.1"/>
    <property type="molecule type" value="Genomic_DNA"/>
</dbReference>
<evidence type="ECO:0000256" key="5">
    <source>
        <dbReference type="ARBA" id="ARBA00022737"/>
    </source>
</evidence>
<feature type="domain" description="CBM10" evidence="10">
    <location>
        <begin position="459"/>
        <end position="496"/>
    </location>
</feature>
<dbReference type="AlphaFoldDB" id="A0A1Y1UU76"/>
<comment type="caution">
    <text evidence="11">The sequence shown here is derived from an EMBL/GenBank/DDBJ whole genome shotgun (WGS) entry which is preliminary data.</text>
</comment>
<organism evidence="11 12">
    <name type="scientific">Piromyces finnis</name>
    <dbReference type="NCBI Taxonomy" id="1754191"/>
    <lineage>
        <taxon>Eukaryota</taxon>
        <taxon>Fungi</taxon>
        <taxon>Fungi incertae sedis</taxon>
        <taxon>Chytridiomycota</taxon>
        <taxon>Chytridiomycota incertae sedis</taxon>
        <taxon>Neocallimastigomycetes</taxon>
        <taxon>Neocallimastigales</taxon>
        <taxon>Neocallimastigaceae</taxon>
        <taxon>Piromyces</taxon>
    </lineage>
</organism>
<dbReference type="GO" id="GO:0009251">
    <property type="term" value="P:glucan catabolic process"/>
    <property type="evidence" value="ECO:0007669"/>
    <property type="project" value="TreeGrafter"/>
</dbReference>
<dbReference type="PANTHER" id="PTHR34142:SF1">
    <property type="entry name" value="GLYCOSIDE HYDROLASE FAMILY 5 DOMAIN-CONTAINING PROTEIN"/>
    <property type="match status" value="1"/>
</dbReference>
<dbReference type="PANTHER" id="PTHR34142">
    <property type="entry name" value="ENDO-BETA-1,4-GLUCANASE A"/>
    <property type="match status" value="1"/>
</dbReference>
<feature type="chain" id="PRO_5013141401" description="cellulase" evidence="9">
    <location>
        <begin position="20"/>
        <end position="496"/>
    </location>
</feature>
<dbReference type="EC" id="3.2.1.4" evidence="3"/>
<feature type="signal peptide" evidence="9">
    <location>
        <begin position="1"/>
        <end position="19"/>
    </location>
</feature>
<dbReference type="InterPro" id="IPR036601">
    <property type="entry name" value="CBM10_sf"/>
</dbReference>
<dbReference type="OrthoDB" id="2109727at2759"/>
<dbReference type="Pfam" id="PF00150">
    <property type="entry name" value="Cellulase"/>
    <property type="match status" value="1"/>
</dbReference>
<evidence type="ECO:0000256" key="7">
    <source>
        <dbReference type="ARBA" id="ARBA00023295"/>
    </source>
</evidence>
<dbReference type="SUPFAM" id="SSF64571">
    <property type="entry name" value="Cellulose docking domain, dockering"/>
    <property type="match status" value="2"/>
</dbReference>
<dbReference type="GO" id="GO:0030248">
    <property type="term" value="F:cellulose binding"/>
    <property type="evidence" value="ECO:0007669"/>
    <property type="project" value="InterPro"/>
</dbReference>
<dbReference type="Pfam" id="PF02013">
    <property type="entry name" value="CBM_10"/>
    <property type="match status" value="3"/>
</dbReference>
<evidence type="ECO:0000256" key="2">
    <source>
        <dbReference type="ARBA" id="ARBA00005641"/>
    </source>
</evidence>
<dbReference type="STRING" id="1754191.A0A1Y1UU76"/>
<dbReference type="SUPFAM" id="SSF51445">
    <property type="entry name" value="(Trans)glycosidases"/>
    <property type="match status" value="1"/>
</dbReference>
<dbReference type="InterPro" id="IPR001547">
    <property type="entry name" value="Glyco_hydro_5"/>
</dbReference>
<dbReference type="SMART" id="SM01064">
    <property type="entry name" value="CBM_10"/>
    <property type="match status" value="1"/>
</dbReference>
<evidence type="ECO:0000256" key="4">
    <source>
        <dbReference type="ARBA" id="ARBA00022729"/>
    </source>
</evidence>
<gene>
    <name evidence="11" type="ORF">BCR36DRAFT_339336</name>
</gene>
<comment type="catalytic activity">
    <reaction evidence="1">
        <text>Endohydrolysis of (1-&gt;4)-beta-D-glucosidic linkages in cellulose, lichenin and cereal beta-D-glucans.</text>
        <dbReference type="EC" id="3.2.1.4"/>
    </reaction>
</comment>
<dbReference type="PROSITE" id="PS51763">
    <property type="entry name" value="CBM10"/>
    <property type="match status" value="2"/>
</dbReference>
<dbReference type="Gene3D" id="2.30.32.30">
    <property type="entry name" value="CBM10"/>
    <property type="match status" value="1"/>
</dbReference>
<feature type="domain" description="CBM10" evidence="10">
    <location>
        <begin position="416"/>
        <end position="452"/>
    </location>
</feature>
<keyword evidence="6 8" id="KW-0378">Hydrolase</keyword>
<dbReference type="InterPro" id="IPR018087">
    <property type="entry name" value="Glyco_hydro_5_CS"/>
</dbReference>
<evidence type="ECO:0000256" key="6">
    <source>
        <dbReference type="ARBA" id="ARBA00022801"/>
    </source>
</evidence>
<dbReference type="PROSITE" id="PS00659">
    <property type="entry name" value="GLYCOSYL_HYDROL_F5"/>
    <property type="match status" value="1"/>
</dbReference>
<evidence type="ECO:0000313" key="12">
    <source>
        <dbReference type="Proteomes" id="UP000193719"/>
    </source>
</evidence>
<evidence type="ECO:0000313" key="11">
    <source>
        <dbReference type="EMBL" id="ORX41493.1"/>
    </source>
</evidence>
<dbReference type="Gene3D" id="3.20.20.80">
    <property type="entry name" value="Glycosidases"/>
    <property type="match status" value="1"/>
</dbReference>
<dbReference type="InterPro" id="IPR017853">
    <property type="entry name" value="GH"/>
</dbReference>
<proteinExistence type="inferred from homology"/>
<dbReference type="InterPro" id="IPR009031">
    <property type="entry name" value="CBM10"/>
</dbReference>
<reference evidence="11 12" key="1">
    <citation type="submission" date="2016-08" db="EMBL/GenBank/DDBJ databases">
        <title>Genomes of anaerobic fungi encode conserved fungal cellulosomes for biomass hydrolysis.</title>
        <authorList>
            <consortium name="DOE Joint Genome Institute"/>
            <person name="Haitjema C.H."/>
            <person name="Gilmore S.P."/>
            <person name="Henske J.K."/>
            <person name="Solomon K.V."/>
            <person name="De Groot R."/>
            <person name="Kuo A."/>
            <person name="Mondo S.J."/>
            <person name="Salamov A.A."/>
            <person name="Labutti K."/>
            <person name="Zhao Z."/>
            <person name="Chiniquy J."/>
            <person name="Barry K."/>
            <person name="Brewer H.M."/>
            <person name="Purvine S.O."/>
            <person name="Wright A.T."/>
            <person name="Boxma B."/>
            <person name="Van Alen T."/>
            <person name="Hackstein J.H."/>
            <person name="Baker S.E."/>
            <person name="Grigoriev I.V."/>
            <person name="O'Malley M.A."/>
        </authorList>
    </citation>
    <scope>NUCLEOTIDE SEQUENCE [LARGE SCALE GENOMIC DNA]</scope>
    <source>
        <strain evidence="12">finn</strain>
    </source>
</reference>
<dbReference type="Gene3D" id="3.90.1220.10">
    <property type="entry name" value="Cellulose docking domain, dockering"/>
    <property type="match status" value="2"/>
</dbReference>
<evidence type="ECO:0000256" key="9">
    <source>
        <dbReference type="SAM" id="SignalP"/>
    </source>
</evidence>
<comment type="similarity">
    <text evidence="2 8">Belongs to the glycosyl hydrolase 5 (cellulase A) family.</text>
</comment>
<evidence type="ECO:0000256" key="1">
    <source>
        <dbReference type="ARBA" id="ARBA00000966"/>
    </source>
</evidence>